<comment type="caution">
    <text evidence="2">The sequence shown here is derived from an EMBL/GenBank/DDBJ whole genome shotgun (WGS) entry which is preliminary data.</text>
</comment>
<dbReference type="GO" id="GO:0008270">
    <property type="term" value="F:zinc ion binding"/>
    <property type="evidence" value="ECO:0007669"/>
    <property type="project" value="InterPro"/>
</dbReference>
<dbReference type="Proteomes" id="UP000271227">
    <property type="component" value="Unassembled WGS sequence"/>
</dbReference>
<dbReference type="EMBL" id="REFR01000014">
    <property type="protein sequence ID" value="RMB02645.1"/>
    <property type="molecule type" value="Genomic_DNA"/>
</dbReference>
<keyword evidence="3" id="KW-1185">Reference proteome</keyword>
<dbReference type="RefSeq" id="WP_121939663.1">
    <property type="nucleotide sequence ID" value="NZ_REFR01000014.1"/>
</dbReference>
<dbReference type="Gene3D" id="1.10.30.50">
    <property type="match status" value="1"/>
</dbReference>
<dbReference type="PANTHER" id="PTHR37827">
    <property type="entry name" value="TUDOR DOMAIN-CONTAINING PROTEIN"/>
    <property type="match status" value="1"/>
</dbReference>
<dbReference type="Pfam" id="PF01844">
    <property type="entry name" value="HNH"/>
    <property type="match status" value="1"/>
</dbReference>
<protein>
    <submittedName>
        <fullName evidence="2">HNH endonuclease</fullName>
    </submittedName>
</protein>
<evidence type="ECO:0000259" key="1">
    <source>
        <dbReference type="Pfam" id="PF01844"/>
    </source>
</evidence>
<dbReference type="PANTHER" id="PTHR37827:SF1">
    <property type="entry name" value="HNH DOMAIN-CONTAINING PROTEIN"/>
    <property type="match status" value="1"/>
</dbReference>
<dbReference type="AlphaFoldDB" id="A0A3M0C1A4"/>
<keyword evidence="2" id="KW-0540">Nuclease</keyword>
<dbReference type="InterPro" id="IPR003615">
    <property type="entry name" value="HNH_nuc"/>
</dbReference>
<dbReference type="InParanoid" id="A0A3M0C1A4"/>
<evidence type="ECO:0000313" key="3">
    <source>
        <dbReference type="Proteomes" id="UP000271227"/>
    </source>
</evidence>
<reference evidence="2 3" key="1">
    <citation type="submission" date="2018-10" db="EMBL/GenBank/DDBJ databases">
        <title>Genomic Encyclopedia of Archaeal and Bacterial Type Strains, Phase II (KMG-II): from individual species to whole genera.</title>
        <authorList>
            <person name="Goeker M."/>
        </authorList>
    </citation>
    <scope>NUCLEOTIDE SEQUENCE [LARGE SCALE GENOMIC DNA]</scope>
    <source>
        <strain evidence="2 3">DSM 25217</strain>
    </source>
</reference>
<accession>A0A3M0C1A4</accession>
<keyword evidence="2" id="KW-0378">Hydrolase</keyword>
<dbReference type="OrthoDB" id="7667044at2"/>
<dbReference type="CDD" id="cd00085">
    <property type="entry name" value="HNHc"/>
    <property type="match status" value="1"/>
</dbReference>
<evidence type="ECO:0000313" key="2">
    <source>
        <dbReference type="EMBL" id="RMB02645.1"/>
    </source>
</evidence>
<dbReference type="GO" id="GO:0003676">
    <property type="term" value="F:nucleic acid binding"/>
    <property type="evidence" value="ECO:0007669"/>
    <property type="project" value="InterPro"/>
</dbReference>
<proteinExistence type="predicted"/>
<gene>
    <name evidence="2" type="ORF">BXY39_2995</name>
</gene>
<dbReference type="GO" id="GO:0004519">
    <property type="term" value="F:endonuclease activity"/>
    <property type="evidence" value="ECO:0007669"/>
    <property type="project" value="UniProtKB-KW"/>
</dbReference>
<name>A0A3M0C1A4_9PROT</name>
<keyword evidence="2" id="KW-0255">Endonuclease</keyword>
<feature type="domain" description="HNH" evidence="1">
    <location>
        <begin position="7"/>
        <end position="46"/>
    </location>
</feature>
<dbReference type="InterPro" id="IPR002711">
    <property type="entry name" value="HNH"/>
</dbReference>
<sequence length="97" mass="11150">MDTADICPLCGRPFGGRVEQHHLIPRSKGGRETVPLHPICHRKIHSLFSETVLARQFNSIISLRAHPEIASFVKWLRGKPPDFHRRTAQPAAKRRRR</sequence>
<organism evidence="2 3">
    <name type="scientific">Eilatimonas milleporae</name>
    <dbReference type="NCBI Taxonomy" id="911205"/>
    <lineage>
        <taxon>Bacteria</taxon>
        <taxon>Pseudomonadati</taxon>
        <taxon>Pseudomonadota</taxon>
        <taxon>Alphaproteobacteria</taxon>
        <taxon>Kordiimonadales</taxon>
        <taxon>Kordiimonadaceae</taxon>
        <taxon>Eilatimonas</taxon>
    </lineage>
</organism>